<name>A0A1X1EUW7_PANCY</name>
<evidence type="ECO:0000256" key="3">
    <source>
        <dbReference type="ARBA" id="ARBA00022692"/>
    </source>
</evidence>
<evidence type="ECO:0000256" key="2">
    <source>
        <dbReference type="ARBA" id="ARBA00022475"/>
    </source>
</evidence>
<evidence type="ECO:0000256" key="1">
    <source>
        <dbReference type="ARBA" id="ARBA00004651"/>
    </source>
</evidence>
<dbReference type="InterPro" id="IPR003834">
    <property type="entry name" value="Cyt_c_assmbl_TM_dom"/>
</dbReference>
<feature type="domain" description="Thioredoxin" evidence="8">
    <location>
        <begin position="236"/>
        <end position="391"/>
    </location>
</feature>
<dbReference type="CDD" id="cd03012">
    <property type="entry name" value="TlpA_like_DipZ_like"/>
    <property type="match status" value="1"/>
</dbReference>
<comment type="caution">
    <text evidence="9">The sequence shown here is derived from an EMBL/GenBank/DDBJ whole genome shotgun (WGS) entry which is preliminary data.</text>
</comment>
<protein>
    <submittedName>
        <fullName evidence="9">Cytochrome C biogenesis protein</fullName>
    </submittedName>
</protein>
<feature type="transmembrane region" description="Helical" evidence="7">
    <location>
        <begin position="39"/>
        <end position="59"/>
    </location>
</feature>
<dbReference type="GO" id="GO:0005886">
    <property type="term" value="C:plasma membrane"/>
    <property type="evidence" value="ECO:0007669"/>
    <property type="project" value="UniProtKB-SubCell"/>
</dbReference>
<evidence type="ECO:0000256" key="7">
    <source>
        <dbReference type="SAM" id="Phobius"/>
    </source>
</evidence>
<dbReference type="PANTHER" id="PTHR42852">
    <property type="entry name" value="THIOL:DISULFIDE INTERCHANGE PROTEIN DSBE"/>
    <property type="match status" value="1"/>
</dbReference>
<feature type="transmembrane region" description="Helical" evidence="7">
    <location>
        <begin position="150"/>
        <end position="173"/>
    </location>
</feature>
<dbReference type="Proteomes" id="UP000193749">
    <property type="component" value="Unassembled WGS sequence"/>
</dbReference>
<accession>A0A1X1EUW7</accession>
<keyword evidence="6 7" id="KW-0472">Membrane</keyword>
<dbReference type="InterPro" id="IPR000866">
    <property type="entry name" value="AhpC/TSA"/>
</dbReference>
<dbReference type="Pfam" id="PF00578">
    <property type="entry name" value="AhpC-TSA"/>
    <property type="match status" value="1"/>
</dbReference>
<dbReference type="SUPFAM" id="SSF52833">
    <property type="entry name" value="Thioredoxin-like"/>
    <property type="match status" value="1"/>
</dbReference>
<dbReference type="InterPro" id="IPR013766">
    <property type="entry name" value="Thioredoxin_domain"/>
</dbReference>
<feature type="transmembrane region" description="Helical" evidence="7">
    <location>
        <begin position="6"/>
        <end position="27"/>
    </location>
</feature>
<dbReference type="GO" id="GO:0016491">
    <property type="term" value="F:oxidoreductase activity"/>
    <property type="evidence" value="ECO:0007669"/>
    <property type="project" value="InterPro"/>
</dbReference>
<keyword evidence="3 7" id="KW-0812">Transmembrane</keyword>
<comment type="subcellular location">
    <subcellularLocation>
        <location evidence="1">Cell membrane</location>
        <topology evidence="1">Multi-pass membrane protein</topology>
    </subcellularLocation>
</comment>
<dbReference type="STRING" id="55209.HA50_09485"/>
<evidence type="ECO:0000313" key="9">
    <source>
        <dbReference type="EMBL" id="ORM93565.1"/>
    </source>
</evidence>
<reference evidence="9 10" key="1">
    <citation type="journal article" date="2017" name="Antonie Van Leeuwenhoek">
        <title>Phylogenomic resolution of the bacterial genus Pantoea and its relationship with Erwinia and Tatumella.</title>
        <authorList>
            <person name="Palmer M."/>
            <person name="Steenkamp E.T."/>
            <person name="Coetzee M.P."/>
            <person name="Chan W.Y."/>
            <person name="van Zyl E."/>
            <person name="De Maayer P."/>
            <person name="Coutinho T.A."/>
            <person name="Blom J."/>
            <person name="Smits T.H."/>
            <person name="Duffy B."/>
            <person name="Venter S.N."/>
        </authorList>
    </citation>
    <scope>NUCLEOTIDE SEQUENCE [LARGE SCALE GENOMIC DNA]</scope>
    <source>
        <strain evidence="9 10">LMG 2657</strain>
    </source>
</reference>
<gene>
    <name evidence="9" type="ORF">HA50_09485</name>
</gene>
<dbReference type="GO" id="GO:0017004">
    <property type="term" value="P:cytochrome complex assembly"/>
    <property type="evidence" value="ECO:0007669"/>
    <property type="project" value="UniProtKB-KW"/>
</dbReference>
<evidence type="ECO:0000256" key="6">
    <source>
        <dbReference type="ARBA" id="ARBA00023136"/>
    </source>
</evidence>
<dbReference type="PROSITE" id="PS51352">
    <property type="entry name" value="THIOREDOXIN_2"/>
    <property type="match status" value="1"/>
</dbReference>
<dbReference type="OrthoDB" id="9811352at2"/>
<evidence type="ECO:0000313" key="10">
    <source>
        <dbReference type="Proteomes" id="UP000193749"/>
    </source>
</evidence>
<sequence length="395" mass="42668">MSLIIAFLAGMLTLLSPCTLPVIPFVFASVRGKRGQMAALLAGMVLVFTVVSLLISVASSWVTQVTAAGRWLALLFLALTAITLLSTRAAQFITTPFMLLGNRINNASNQRTGLAAALLAGMAIGMLWSPCAGPVLGAILSLAITGQHAFSVGLLLAAYGAGCALMLGVLWYAGHELLTRLRPGLAMMTRWRQGAGVLMLASVVLLASGRQGALQAAPALAQNLEQRLSHFLPTSSPKITPVPVVEQTQSAMPGLEGGTDWFNSAPLSRADLKGKVVLIDFWTYDCINCQHTLPHVRDWAKKYQADGLTVIGVHTPEYPWERDPAAVARAIKQWGLPYPVVADNNYSIWNRFGNRYWPAHYIFDAHGQLRYTAFGEGDYAGQEKVIQQLLQEAKA</sequence>
<keyword evidence="2" id="KW-1003">Cell membrane</keyword>
<dbReference type="Pfam" id="PF02683">
    <property type="entry name" value="DsbD_TM"/>
    <property type="match status" value="1"/>
</dbReference>
<dbReference type="AlphaFoldDB" id="A0A1X1EUW7"/>
<dbReference type="RefSeq" id="WP_084874669.1">
    <property type="nucleotide sequence ID" value="NZ_JAGGMY010000001.1"/>
</dbReference>
<dbReference type="InterPro" id="IPR036249">
    <property type="entry name" value="Thioredoxin-like_sf"/>
</dbReference>
<dbReference type="PANTHER" id="PTHR42852:SF13">
    <property type="entry name" value="PROTEIN DIPZ"/>
    <property type="match status" value="1"/>
</dbReference>
<organism evidence="9 10">
    <name type="scientific">Pantoea cypripedii</name>
    <name type="common">Pectobacterium cypripedii</name>
    <name type="synonym">Erwinia cypripedii</name>
    <dbReference type="NCBI Taxonomy" id="55209"/>
    <lineage>
        <taxon>Bacteria</taxon>
        <taxon>Pseudomonadati</taxon>
        <taxon>Pseudomonadota</taxon>
        <taxon>Gammaproteobacteria</taxon>
        <taxon>Enterobacterales</taxon>
        <taxon>Erwiniaceae</taxon>
        <taxon>Pantoea</taxon>
    </lineage>
</organism>
<keyword evidence="5 7" id="KW-1133">Transmembrane helix</keyword>
<feature type="transmembrane region" description="Helical" evidence="7">
    <location>
        <begin position="71"/>
        <end position="93"/>
    </location>
</feature>
<dbReference type="Gene3D" id="3.40.30.10">
    <property type="entry name" value="Glutaredoxin"/>
    <property type="match status" value="1"/>
</dbReference>
<dbReference type="EMBL" id="MLJI01000001">
    <property type="protein sequence ID" value="ORM93565.1"/>
    <property type="molecule type" value="Genomic_DNA"/>
</dbReference>
<dbReference type="InterPro" id="IPR050553">
    <property type="entry name" value="Thioredoxin_ResA/DsbE_sf"/>
</dbReference>
<evidence type="ECO:0000256" key="5">
    <source>
        <dbReference type="ARBA" id="ARBA00022989"/>
    </source>
</evidence>
<proteinExistence type="predicted"/>
<evidence type="ECO:0000256" key="4">
    <source>
        <dbReference type="ARBA" id="ARBA00022748"/>
    </source>
</evidence>
<dbReference type="GO" id="GO:0016209">
    <property type="term" value="F:antioxidant activity"/>
    <property type="evidence" value="ECO:0007669"/>
    <property type="project" value="InterPro"/>
</dbReference>
<keyword evidence="4" id="KW-0201">Cytochrome c-type biogenesis</keyword>
<feature type="transmembrane region" description="Helical" evidence="7">
    <location>
        <begin position="194"/>
        <end position="213"/>
    </location>
</feature>
<keyword evidence="10" id="KW-1185">Reference proteome</keyword>
<evidence type="ECO:0000259" key="8">
    <source>
        <dbReference type="PROSITE" id="PS51352"/>
    </source>
</evidence>
<feature type="transmembrane region" description="Helical" evidence="7">
    <location>
        <begin position="114"/>
        <end position="144"/>
    </location>
</feature>